<dbReference type="Gene3D" id="2.30.110.10">
    <property type="entry name" value="Electron Transport, Fmn-binding Protein, Chain A"/>
    <property type="match status" value="1"/>
</dbReference>
<evidence type="ECO:0000313" key="1">
    <source>
        <dbReference type="EMBL" id="MBB5021712.1"/>
    </source>
</evidence>
<dbReference type="EMBL" id="JACHID010000005">
    <property type="protein sequence ID" value="MBB5021712.1"/>
    <property type="molecule type" value="Genomic_DNA"/>
</dbReference>
<sequence length="135" mass="14927">MENIKQYFVDTEGQGTLGTASAEGKVNMALYSKPFFLGGDDQLSFVMAKKLSFRNVQENPHACYLFVESGRGYQGCRIYLRCIEVNEDSSRINQLMEESGYEFSTAQGVNDAALVTFHIEGTVPLVGQTVAHKKG</sequence>
<dbReference type="InterPro" id="IPR012349">
    <property type="entry name" value="Split_barrel_FMN-bd"/>
</dbReference>
<name>A0A7W7Y460_9BACT</name>
<reference evidence="1 2" key="1">
    <citation type="submission" date="2020-08" db="EMBL/GenBank/DDBJ databases">
        <title>Genomic Encyclopedia of Type Strains, Phase IV (KMG-IV): sequencing the most valuable type-strain genomes for metagenomic binning, comparative biology and taxonomic classification.</title>
        <authorList>
            <person name="Goeker M."/>
        </authorList>
    </citation>
    <scope>NUCLEOTIDE SEQUENCE [LARGE SCALE GENOMIC DNA]</scope>
    <source>
        <strain evidence="1 2">DSM 22071</strain>
    </source>
</reference>
<dbReference type="RefSeq" id="WP_183730908.1">
    <property type="nucleotide sequence ID" value="NZ_JACHID010000005.1"/>
</dbReference>
<organism evidence="1 2">
    <name type="scientific">Desulfurispira natronophila</name>
    <dbReference type="NCBI Taxonomy" id="682562"/>
    <lineage>
        <taxon>Bacteria</taxon>
        <taxon>Pseudomonadati</taxon>
        <taxon>Chrysiogenota</taxon>
        <taxon>Chrysiogenia</taxon>
        <taxon>Chrysiogenales</taxon>
        <taxon>Chrysiogenaceae</taxon>
        <taxon>Desulfurispira</taxon>
    </lineage>
</organism>
<comment type="caution">
    <text evidence="1">The sequence shown here is derived from an EMBL/GenBank/DDBJ whole genome shotgun (WGS) entry which is preliminary data.</text>
</comment>
<dbReference type="Proteomes" id="UP000528322">
    <property type="component" value="Unassembled WGS sequence"/>
</dbReference>
<keyword evidence="2" id="KW-1185">Reference proteome</keyword>
<gene>
    <name evidence="1" type="ORF">HNR37_001025</name>
</gene>
<evidence type="ECO:0008006" key="3">
    <source>
        <dbReference type="Google" id="ProtNLM"/>
    </source>
</evidence>
<protein>
    <recommendedName>
        <fullName evidence="3">Pyridoxamine 5'-phosphate oxidase family protein</fullName>
    </recommendedName>
</protein>
<evidence type="ECO:0000313" key="2">
    <source>
        <dbReference type="Proteomes" id="UP000528322"/>
    </source>
</evidence>
<accession>A0A7W7Y460</accession>
<dbReference type="SUPFAM" id="SSF50475">
    <property type="entry name" value="FMN-binding split barrel"/>
    <property type="match status" value="1"/>
</dbReference>
<dbReference type="AlphaFoldDB" id="A0A7W7Y460"/>
<proteinExistence type="predicted"/>